<evidence type="ECO:0000313" key="2">
    <source>
        <dbReference type="Proteomes" id="UP000070035"/>
    </source>
</evidence>
<comment type="caution">
    <text evidence="1">The sequence shown here is derived from an EMBL/GenBank/DDBJ whole genome shotgun (WGS) entry which is preliminary data.</text>
</comment>
<reference evidence="1 2" key="1">
    <citation type="journal article" date="2016" name="Sci. Rep.">
        <title>Metabolic traits of an uncultured archaeal lineage -MSBL1- from brine pools of the Red Sea.</title>
        <authorList>
            <person name="Mwirichia R."/>
            <person name="Alam I."/>
            <person name="Rashid M."/>
            <person name="Vinu M."/>
            <person name="Ba-Alawi W."/>
            <person name="Anthony Kamau A."/>
            <person name="Kamanda Ngugi D."/>
            <person name="Goker M."/>
            <person name="Klenk H.P."/>
            <person name="Bajic V."/>
            <person name="Stingl U."/>
        </authorList>
    </citation>
    <scope>NUCLEOTIDE SEQUENCE [LARGE SCALE GENOMIC DNA]</scope>
    <source>
        <strain evidence="1">SCGC-AAA261F17</strain>
    </source>
</reference>
<dbReference type="AlphaFoldDB" id="A0A133V5S7"/>
<proteinExistence type="predicted"/>
<name>A0A133V5S7_9EURY</name>
<dbReference type="SUPFAM" id="SSF47413">
    <property type="entry name" value="lambda repressor-like DNA-binding domains"/>
    <property type="match status" value="1"/>
</dbReference>
<dbReference type="EMBL" id="LHXY01000027">
    <property type="protein sequence ID" value="KXB01794.1"/>
    <property type="molecule type" value="Genomic_DNA"/>
</dbReference>
<organism evidence="1 2">
    <name type="scientific">candidate division MSBL1 archaeon SCGC-AAA261F17</name>
    <dbReference type="NCBI Taxonomy" id="1698274"/>
    <lineage>
        <taxon>Archaea</taxon>
        <taxon>Methanobacteriati</taxon>
        <taxon>Methanobacteriota</taxon>
        <taxon>candidate division MSBL1</taxon>
    </lineage>
</organism>
<accession>A0A133V5S7</accession>
<evidence type="ECO:0008006" key="3">
    <source>
        <dbReference type="Google" id="ProtNLM"/>
    </source>
</evidence>
<evidence type="ECO:0000313" key="1">
    <source>
        <dbReference type="EMBL" id="KXB01794.1"/>
    </source>
</evidence>
<gene>
    <name evidence="1" type="ORF">AKJ44_02120</name>
</gene>
<dbReference type="GO" id="GO:0003677">
    <property type="term" value="F:DNA binding"/>
    <property type="evidence" value="ECO:0007669"/>
    <property type="project" value="InterPro"/>
</dbReference>
<keyword evidence="2" id="KW-1185">Reference proteome</keyword>
<dbReference type="Gene3D" id="3.10.28.10">
    <property type="entry name" value="Homing endonucleases"/>
    <property type="match status" value="1"/>
</dbReference>
<sequence length="424" mass="48383">MELEIADLDRLSKSKRVYLSQEVFRELVEDLQEKYGSQRKAASTLNIFQSFLSRASNGKRHSTTVGVLLKILRALDRGKASVKRIESPNGYRRRSIAKANAKKRPPDVQFEDVTSKSSVGIILDVLGWLGKCVYVKRLSRLRGVVQLTNVEVDRNVITLKYRVFKRTSSAFLTSTSVLPRFINLDTPTMYFLGLWCGDNAGGGRVGIVNQNLNILKKSAELLVKCFNQPQHHLIGNVMFSSKLDKADKDGYEAALREIGIEKITYTMNEGLRGFPVFTVSVHNSVLRRLLDFLKENLSQIFLDASAEDRGAFYGGLFDAEGNVNFNLHNRELNFRWSVKDEEFASWLVERFQEDGFLPHYDGANVKVGQRKKRRKKEFQCFEKLILPHIIHPKKQSKAQQMLDHVFSLSENIGFNRGTNERNSD</sequence>
<dbReference type="InterPro" id="IPR027434">
    <property type="entry name" value="Homing_endonucl"/>
</dbReference>
<dbReference type="SUPFAM" id="SSF55608">
    <property type="entry name" value="Homing endonucleases"/>
    <property type="match status" value="1"/>
</dbReference>
<dbReference type="Proteomes" id="UP000070035">
    <property type="component" value="Unassembled WGS sequence"/>
</dbReference>
<dbReference type="InterPro" id="IPR010982">
    <property type="entry name" value="Lambda_DNA-bd_dom_sf"/>
</dbReference>
<protein>
    <recommendedName>
        <fullName evidence="3">DOD-type homing endonuclease domain-containing protein</fullName>
    </recommendedName>
</protein>